<comment type="caution">
    <text evidence="5">The sequence shown here is derived from an EMBL/GenBank/DDBJ whole genome shotgun (WGS) entry which is preliminary data.</text>
</comment>
<feature type="region of interest" description="Disordered" evidence="4">
    <location>
        <begin position="299"/>
        <end position="326"/>
    </location>
</feature>
<dbReference type="InterPro" id="IPR032675">
    <property type="entry name" value="LRR_dom_sf"/>
</dbReference>
<dbReference type="GO" id="GO:0006913">
    <property type="term" value="P:nucleocytoplasmic transport"/>
    <property type="evidence" value="ECO:0007669"/>
    <property type="project" value="TreeGrafter"/>
</dbReference>
<keyword evidence="3" id="KW-0677">Repeat</keyword>
<feature type="compositionally biased region" description="Polar residues" evidence="4">
    <location>
        <begin position="251"/>
        <end position="271"/>
    </location>
</feature>
<dbReference type="PANTHER" id="PTHR24113:SF12">
    <property type="entry name" value="RAN GTPASE-ACTIVATING PROTEIN 1"/>
    <property type="match status" value="1"/>
</dbReference>
<gene>
    <name evidence="5" type="ORF">BCR41DRAFT_418894</name>
</gene>
<feature type="region of interest" description="Disordered" evidence="4">
    <location>
        <begin position="202"/>
        <end position="281"/>
    </location>
</feature>
<name>A0A1Y2H4D9_9FUNG</name>
<dbReference type="SUPFAM" id="SSF52047">
    <property type="entry name" value="RNI-like"/>
    <property type="match status" value="1"/>
</dbReference>
<dbReference type="Pfam" id="PF13516">
    <property type="entry name" value="LRR_6"/>
    <property type="match status" value="4"/>
</dbReference>
<dbReference type="GO" id="GO:0005096">
    <property type="term" value="F:GTPase activator activity"/>
    <property type="evidence" value="ECO:0007669"/>
    <property type="project" value="UniProtKB-KW"/>
</dbReference>
<proteinExistence type="predicted"/>
<sequence length="1017" mass="110262">MRDMNAVAGNPSCLTSTTCSSTCTTATTTTITALIRAHHHYHPIVVPVAADGAPDGATAAMIKNSTMFTSNNPTNNSTTIPTSPTIPTLTTCTTTIAIESSNAQPADALTSDKWSIVEPDPAIPRADPDPAVQVIATVAPSSLSPSSTSSVDNNYSNASTSSKVTPDCIITEDLEHIQQSEQHLFSKRLFCFPLSTRSTSSCRVYRRASQKSESRSNCNNNRSNRSSSKEQKSKTTPSGSKASSFIRMINLSRNKSLPVSTNSDNGASPRNENQRGRRHQRFYSNTFSFPVTLHLNRTLSGKSDRGNINSSTLDNNDTSAESHSSSISSAAATAPWTSIAPLSAVISAIHRGDFLVLSDSRLDALIRALTGKNSTVLETINIKGTTISGSDARLLARLVKSSDAANIKNLKLDQNLISQDGFKYLCESFKYNKTITTLSFSRAGMNDKIIKYIAKAVSKSGTIKELDLSNNRLTAQGIEVLCEALIYNRSLTRLCLQSNNIKKAGAPHLANLLTKNRVLRHLNVGSNGIGSEGCTLIANAVRFNRALTSLSLDMNEMGSQGATALATALASNRNLMYLYIPHNNIGDRGLAMICESLKRNQVLIGLDLELNHIGHGQSIEGMKALAEALKVNKALREINLSFNSFPTPAIEALMEGLAANSTLESILFTNCSIPTGGALAIAKILPTAKGLQNLGLTANTEISVEGYWALANSLNQNRSMKGLQLDFNSEGRHALYNIIQHSLTRNFIWQRAIYSAACRILVFSRIVLLGRPVNQRNLLSLSHQLQKRNNNKNGGNGSGSRPWNLLWKVGQLGIAPSSAPSTSTHTSEAQSNSTDGEEVVDSGNVMDDYGGMIQNLTQDNLAFRQASNSSSSSGAASYSQRPAGTHLGVTQQRQGQEQQEQSIMPSPSSLRPPFPSSPSTTAASARMMFSNYDYNVHKMMANLCHMPYEVLETICVFLDPGCNMSVEQIRTTLQTGGDRSTLRAYYTRPKMMEKIFQSRYIPTIGMRYSIKNNDERL</sequence>
<keyword evidence="1" id="KW-0343">GTPase activation</keyword>
<feature type="compositionally biased region" description="Polar residues" evidence="4">
    <location>
        <begin position="299"/>
        <end position="317"/>
    </location>
</feature>
<dbReference type="OrthoDB" id="333024at2759"/>
<dbReference type="GeneID" id="33571528"/>
<keyword evidence="2" id="KW-0433">Leucine-rich repeat</keyword>
<evidence type="ECO:0000256" key="1">
    <source>
        <dbReference type="ARBA" id="ARBA00022468"/>
    </source>
</evidence>
<accession>A0A1Y2H4D9</accession>
<dbReference type="PANTHER" id="PTHR24113">
    <property type="entry name" value="RAN GTPASE-ACTIVATING PROTEIN 1"/>
    <property type="match status" value="1"/>
</dbReference>
<evidence type="ECO:0000313" key="5">
    <source>
        <dbReference type="EMBL" id="ORZ27912.1"/>
    </source>
</evidence>
<evidence type="ECO:0008006" key="7">
    <source>
        <dbReference type="Google" id="ProtNLM"/>
    </source>
</evidence>
<feature type="region of interest" description="Disordered" evidence="4">
    <location>
        <begin position="141"/>
        <end position="162"/>
    </location>
</feature>
<dbReference type="GO" id="GO:0031267">
    <property type="term" value="F:small GTPase binding"/>
    <property type="evidence" value="ECO:0007669"/>
    <property type="project" value="TreeGrafter"/>
</dbReference>
<dbReference type="GO" id="GO:0005829">
    <property type="term" value="C:cytosol"/>
    <property type="evidence" value="ECO:0007669"/>
    <property type="project" value="TreeGrafter"/>
</dbReference>
<dbReference type="Gene3D" id="3.80.10.10">
    <property type="entry name" value="Ribonuclease Inhibitor"/>
    <property type="match status" value="4"/>
</dbReference>
<dbReference type="RefSeq" id="XP_021885615.1">
    <property type="nucleotide sequence ID" value="XM_022029685.1"/>
</dbReference>
<feature type="compositionally biased region" description="Low complexity" evidence="4">
    <location>
        <begin position="816"/>
        <end position="827"/>
    </location>
</feature>
<organism evidence="5 6">
    <name type="scientific">Lobosporangium transversale</name>
    <dbReference type="NCBI Taxonomy" id="64571"/>
    <lineage>
        <taxon>Eukaryota</taxon>
        <taxon>Fungi</taxon>
        <taxon>Fungi incertae sedis</taxon>
        <taxon>Mucoromycota</taxon>
        <taxon>Mortierellomycotina</taxon>
        <taxon>Mortierellomycetes</taxon>
        <taxon>Mortierellales</taxon>
        <taxon>Mortierellaceae</taxon>
        <taxon>Lobosporangium</taxon>
    </lineage>
</organism>
<evidence type="ECO:0000256" key="4">
    <source>
        <dbReference type="SAM" id="MobiDB-lite"/>
    </source>
</evidence>
<evidence type="ECO:0000256" key="2">
    <source>
        <dbReference type="ARBA" id="ARBA00022614"/>
    </source>
</evidence>
<dbReference type="Proteomes" id="UP000193648">
    <property type="component" value="Unassembled WGS sequence"/>
</dbReference>
<evidence type="ECO:0000256" key="3">
    <source>
        <dbReference type="ARBA" id="ARBA00022737"/>
    </source>
</evidence>
<feature type="region of interest" description="Disordered" evidence="4">
    <location>
        <begin position="887"/>
        <end position="921"/>
    </location>
</feature>
<protein>
    <recommendedName>
        <fullName evidence="7">F-box domain-containing protein</fullName>
    </recommendedName>
</protein>
<dbReference type="InParanoid" id="A0A1Y2H4D9"/>
<feature type="compositionally biased region" description="Polar residues" evidence="4">
    <location>
        <begin position="152"/>
        <end position="162"/>
    </location>
</feature>
<dbReference type="SMART" id="SM00368">
    <property type="entry name" value="LRR_RI"/>
    <property type="match status" value="10"/>
</dbReference>
<dbReference type="GO" id="GO:0048471">
    <property type="term" value="C:perinuclear region of cytoplasm"/>
    <property type="evidence" value="ECO:0007669"/>
    <property type="project" value="TreeGrafter"/>
</dbReference>
<dbReference type="EMBL" id="MCFF01000003">
    <property type="protein sequence ID" value="ORZ27912.1"/>
    <property type="molecule type" value="Genomic_DNA"/>
</dbReference>
<feature type="compositionally biased region" description="Low complexity" evidence="4">
    <location>
        <begin position="215"/>
        <end position="226"/>
    </location>
</feature>
<feature type="compositionally biased region" description="Low complexity" evidence="4">
    <location>
        <begin position="891"/>
        <end position="909"/>
    </location>
</feature>
<dbReference type="STRING" id="64571.A0A1Y2H4D9"/>
<dbReference type="AlphaFoldDB" id="A0A1Y2H4D9"/>
<reference evidence="5 6" key="1">
    <citation type="submission" date="2016-07" db="EMBL/GenBank/DDBJ databases">
        <title>Pervasive Adenine N6-methylation of Active Genes in Fungi.</title>
        <authorList>
            <consortium name="DOE Joint Genome Institute"/>
            <person name="Mondo S.J."/>
            <person name="Dannebaum R.O."/>
            <person name="Kuo R.C."/>
            <person name="Labutti K."/>
            <person name="Haridas S."/>
            <person name="Kuo A."/>
            <person name="Salamov A."/>
            <person name="Ahrendt S.R."/>
            <person name="Lipzen A."/>
            <person name="Sullivan W."/>
            <person name="Andreopoulos W.B."/>
            <person name="Clum A."/>
            <person name="Lindquist E."/>
            <person name="Daum C."/>
            <person name="Ramamoorthy G.K."/>
            <person name="Gryganskyi A."/>
            <person name="Culley D."/>
            <person name="Magnuson J.K."/>
            <person name="James T.Y."/>
            <person name="O'Malley M.A."/>
            <person name="Stajich J.E."/>
            <person name="Spatafora J.W."/>
            <person name="Visel A."/>
            <person name="Grigoriev I.V."/>
        </authorList>
    </citation>
    <scope>NUCLEOTIDE SEQUENCE [LARGE SCALE GENOMIC DNA]</scope>
    <source>
        <strain evidence="5 6">NRRL 3116</strain>
    </source>
</reference>
<dbReference type="InterPro" id="IPR027038">
    <property type="entry name" value="RanGap"/>
</dbReference>
<feature type="compositionally biased region" description="Low complexity" evidence="4">
    <location>
        <begin position="141"/>
        <end position="151"/>
    </location>
</feature>
<dbReference type="GO" id="GO:0005634">
    <property type="term" value="C:nucleus"/>
    <property type="evidence" value="ECO:0007669"/>
    <property type="project" value="TreeGrafter"/>
</dbReference>
<dbReference type="InterPro" id="IPR001611">
    <property type="entry name" value="Leu-rich_rpt"/>
</dbReference>
<keyword evidence="6" id="KW-1185">Reference proteome</keyword>
<feature type="region of interest" description="Disordered" evidence="4">
    <location>
        <begin position="816"/>
        <end position="848"/>
    </location>
</feature>
<evidence type="ECO:0000313" key="6">
    <source>
        <dbReference type="Proteomes" id="UP000193648"/>
    </source>
</evidence>